<dbReference type="EMBL" id="JAQMWT010000357">
    <property type="protein sequence ID" value="KAJ8603311.1"/>
    <property type="molecule type" value="Genomic_DNA"/>
</dbReference>
<evidence type="ECO:0000256" key="2">
    <source>
        <dbReference type="SAM" id="MobiDB-lite"/>
    </source>
</evidence>
<feature type="compositionally biased region" description="Basic and acidic residues" evidence="2">
    <location>
        <begin position="1"/>
        <end position="40"/>
    </location>
</feature>
<keyword evidence="4" id="KW-1185">Reference proteome</keyword>
<keyword evidence="1" id="KW-0175">Coiled coil</keyword>
<feature type="region of interest" description="Disordered" evidence="2">
    <location>
        <begin position="1"/>
        <end position="66"/>
    </location>
</feature>
<reference evidence="3" key="1">
    <citation type="submission" date="2023-01" db="EMBL/GenBank/DDBJ databases">
        <title>Metagenome sequencing of chrysophaentin producing Chrysophaeum taylorii.</title>
        <authorList>
            <person name="Davison J."/>
            <person name="Bewley C."/>
        </authorList>
    </citation>
    <scope>NUCLEOTIDE SEQUENCE</scope>
    <source>
        <strain evidence="3">NIES-1699</strain>
    </source>
</reference>
<name>A0AAD7UDR1_9STRA</name>
<gene>
    <name evidence="3" type="ORF">CTAYLR_009026</name>
</gene>
<comment type="caution">
    <text evidence="3">The sequence shown here is derived from an EMBL/GenBank/DDBJ whole genome shotgun (WGS) entry which is preliminary data.</text>
</comment>
<proteinExistence type="predicted"/>
<protein>
    <submittedName>
        <fullName evidence="3">Uncharacterized protein</fullName>
    </submittedName>
</protein>
<feature type="compositionally biased region" description="Polar residues" evidence="2">
    <location>
        <begin position="53"/>
        <end position="62"/>
    </location>
</feature>
<evidence type="ECO:0000313" key="3">
    <source>
        <dbReference type="EMBL" id="KAJ8603311.1"/>
    </source>
</evidence>
<organism evidence="3 4">
    <name type="scientific">Chrysophaeum taylorii</name>
    <dbReference type="NCBI Taxonomy" id="2483200"/>
    <lineage>
        <taxon>Eukaryota</taxon>
        <taxon>Sar</taxon>
        <taxon>Stramenopiles</taxon>
        <taxon>Ochrophyta</taxon>
        <taxon>Pelagophyceae</taxon>
        <taxon>Pelagomonadales</taxon>
        <taxon>Pelagomonadaceae</taxon>
        <taxon>Chrysophaeum</taxon>
    </lineage>
</organism>
<evidence type="ECO:0000256" key="1">
    <source>
        <dbReference type="SAM" id="Coils"/>
    </source>
</evidence>
<feature type="coiled-coil region" evidence="1">
    <location>
        <begin position="154"/>
        <end position="216"/>
    </location>
</feature>
<evidence type="ECO:0000313" key="4">
    <source>
        <dbReference type="Proteomes" id="UP001230188"/>
    </source>
</evidence>
<dbReference type="AlphaFoldDB" id="A0AAD7UDR1"/>
<sequence>MCERSWSEGGGDLDKLPPHIRDALDRAAKVEDKTSPEKEGTTPMDLIGETRQEPSTSSTHEASSLKAEVEKLRERCSLLERREASLTALVKEKTREAEDLRCYVHDALRLHEREHAYLRATHLDPAIGLEIELLKEQLARYQAADDPAKRPDDLVSENAELERKNNALVAQNDELAAAAAAAECERNHLRLRLQELREELNVAREWNDQLEEEREELYGMLHQPVDPSSAKPT</sequence>
<dbReference type="Proteomes" id="UP001230188">
    <property type="component" value="Unassembled WGS sequence"/>
</dbReference>
<accession>A0AAD7UDR1</accession>